<sequence length="272" mass="30276">MEARALVEHLKELSDNPHNRSTIVKDKGCLAGLVLFLDNSDAHVITTALQALKNLAQHKPNRCVMKNELGMLESLRAIMHRNGDAKTKQLATEVYDALNQSQEPTSRRSNNSSSSHTVLGSATRRSKTYIIQIKGLSNQITKRICEEQLLTVRGIVSFTFDMAKSRCIVRARPDTTAETICQTINKTKVLAAQQIVKNERGEEVTVCFTSHNKSQSKSCAQDNGANLPDYLPEEDEIPASKTALARVKKQDDKENQGWFGSVGSFISKTLYW</sequence>
<dbReference type="SUPFAM" id="SSF48371">
    <property type="entry name" value="ARM repeat"/>
    <property type="match status" value="1"/>
</dbReference>
<dbReference type="InterPro" id="IPR000225">
    <property type="entry name" value="Armadillo"/>
</dbReference>
<dbReference type="Gene3D" id="1.25.10.10">
    <property type="entry name" value="Leucine-rich Repeat Variant"/>
    <property type="match status" value="1"/>
</dbReference>
<reference evidence="6" key="1">
    <citation type="submission" date="2020-04" db="EMBL/GenBank/DDBJ databases">
        <authorList>
            <person name="Alioto T."/>
            <person name="Alioto T."/>
            <person name="Gomez Garrido J."/>
        </authorList>
    </citation>
    <scope>NUCLEOTIDE SEQUENCE</scope>
    <source>
        <strain evidence="6">A484AB</strain>
    </source>
</reference>
<accession>A0A7D9IRS2</accession>
<dbReference type="PANTHER" id="PTHR46840:SF2">
    <property type="entry name" value="ARMADILLO REPEAT-CONTAINING PROTEIN 1"/>
    <property type="match status" value="1"/>
</dbReference>
<organism evidence="6 7">
    <name type="scientific">Paramuricea clavata</name>
    <name type="common">Red gorgonian</name>
    <name type="synonym">Violescent sea-whip</name>
    <dbReference type="NCBI Taxonomy" id="317549"/>
    <lineage>
        <taxon>Eukaryota</taxon>
        <taxon>Metazoa</taxon>
        <taxon>Cnidaria</taxon>
        <taxon>Anthozoa</taxon>
        <taxon>Octocorallia</taxon>
        <taxon>Malacalcyonacea</taxon>
        <taxon>Plexauridae</taxon>
        <taxon>Paramuricea</taxon>
    </lineage>
</organism>
<dbReference type="GO" id="GO:0046872">
    <property type="term" value="F:metal ion binding"/>
    <property type="evidence" value="ECO:0007669"/>
    <property type="project" value="InterPro"/>
</dbReference>
<dbReference type="EMBL" id="CACRXK020007284">
    <property type="protein sequence ID" value="CAB4011842.1"/>
    <property type="molecule type" value="Genomic_DNA"/>
</dbReference>
<dbReference type="AlphaFoldDB" id="A0A7D9IRS2"/>
<dbReference type="PROSITE" id="PS50176">
    <property type="entry name" value="ARM_REPEAT"/>
    <property type="match status" value="1"/>
</dbReference>
<comment type="function">
    <text evidence="4">In association with mitochondrial contact site and cristae organizing system (MICOS) complex components and mitochondrial outer membrane sorting assembly machinery (SAM) complex components may regulate mitochondrial dynamics playing a role in determining mitochondrial length, distribution and motility.</text>
</comment>
<dbReference type="OrthoDB" id="17335at2759"/>
<gene>
    <name evidence="6" type="ORF">PACLA_8A023959</name>
</gene>
<evidence type="ECO:0000256" key="4">
    <source>
        <dbReference type="ARBA" id="ARBA00023764"/>
    </source>
</evidence>
<comment type="subunit">
    <text evidence="5">Interacts with mitochondrial contact site and cristae organizing system (MICOS) complex components IMMT/MIC60 and MICOS10/MIC10. Interacts with mitochondrial outer membrane sorting assembly machinery (SAM) complex components SAMM50 and MTX1.</text>
</comment>
<evidence type="ECO:0000313" key="7">
    <source>
        <dbReference type="Proteomes" id="UP001152795"/>
    </source>
</evidence>
<evidence type="ECO:0000256" key="1">
    <source>
        <dbReference type="ARBA" id="ARBA00004294"/>
    </source>
</evidence>
<evidence type="ECO:0000313" key="6">
    <source>
        <dbReference type="EMBL" id="CAB4011842.1"/>
    </source>
</evidence>
<keyword evidence="3" id="KW-0472">Membrane</keyword>
<comment type="subcellular location">
    <subcellularLocation>
        <location evidence="1">Mitochondrion outer membrane</location>
    </subcellularLocation>
</comment>
<evidence type="ECO:0000256" key="3">
    <source>
        <dbReference type="ARBA" id="ARBA00022787"/>
    </source>
</evidence>
<keyword evidence="3" id="KW-1000">Mitochondrion outer membrane</keyword>
<dbReference type="PANTHER" id="PTHR46840">
    <property type="entry name" value="ARMADILLO REPEAT-CONTAINING PROTEIN 1"/>
    <property type="match status" value="1"/>
</dbReference>
<dbReference type="InterPro" id="IPR016617">
    <property type="entry name" value="ARMC1"/>
</dbReference>
<keyword evidence="7" id="KW-1185">Reference proteome</keyword>
<dbReference type="InterPro" id="IPR011989">
    <property type="entry name" value="ARM-like"/>
</dbReference>
<comment type="caution">
    <text evidence="6">The sequence shown here is derived from an EMBL/GenBank/DDBJ whole genome shotgun (WGS) entry which is preliminary data.</text>
</comment>
<dbReference type="InterPro" id="IPR016024">
    <property type="entry name" value="ARM-type_fold"/>
</dbReference>
<evidence type="ECO:0000256" key="5">
    <source>
        <dbReference type="ARBA" id="ARBA00046478"/>
    </source>
</evidence>
<dbReference type="Proteomes" id="UP001152795">
    <property type="component" value="Unassembled WGS sequence"/>
</dbReference>
<proteinExistence type="predicted"/>
<dbReference type="InterPro" id="IPR036163">
    <property type="entry name" value="HMA_dom_sf"/>
</dbReference>
<protein>
    <recommendedName>
        <fullName evidence="2">Armadillo repeat-containing protein 1</fullName>
    </recommendedName>
</protein>
<name>A0A7D9IRS2_PARCT</name>
<dbReference type="SUPFAM" id="SSF55008">
    <property type="entry name" value="HMA, heavy metal-associated domain"/>
    <property type="match status" value="1"/>
</dbReference>
<dbReference type="GO" id="GO:0005741">
    <property type="term" value="C:mitochondrial outer membrane"/>
    <property type="evidence" value="ECO:0007669"/>
    <property type="project" value="UniProtKB-SubCell"/>
</dbReference>
<evidence type="ECO:0000256" key="2">
    <source>
        <dbReference type="ARBA" id="ARBA00013732"/>
    </source>
</evidence>
<keyword evidence="3" id="KW-0496">Mitochondrion</keyword>